<gene>
    <name evidence="7" type="ORF">NYP16_13915</name>
</gene>
<keyword evidence="3" id="KW-0809">Transit peptide</keyword>
<dbReference type="GO" id="GO:0006631">
    <property type="term" value="P:fatty acid metabolic process"/>
    <property type="evidence" value="ECO:0007669"/>
    <property type="project" value="UniProtKB-KW"/>
</dbReference>
<keyword evidence="4" id="KW-0443">Lipid metabolism</keyword>
<dbReference type="EMBL" id="JANWOI010000005">
    <property type="protein sequence ID" value="MDA5195047.1"/>
    <property type="molecule type" value="Genomic_DNA"/>
</dbReference>
<dbReference type="NCBIfam" id="NF006008">
    <property type="entry name" value="PRK08139.1"/>
    <property type="match status" value="1"/>
</dbReference>
<evidence type="ECO:0000256" key="5">
    <source>
        <dbReference type="ARBA" id="ARBA00037410"/>
    </source>
</evidence>
<dbReference type="Gene3D" id="1.10.12.10">
    <property type="entry name" value="Lyase 2-enoyl-coa Hydratase, Chain A, domain 2"/>
    <property type="match status" value="1"/>
</dbReference>
<protein>
    <recommendedName>
        <fullName evidence="6">Enoyl-CoA hydratase domain-containing protein 3, mitochondrial</fullName>
    </recommendedName>
</protein>
<evidence type="ECO:0000256" key="3">
    <source>
        <dbReference type="ARBA" id="ARBA00022946"/>
    </source>
</evidence>
<dbReference type="PANTHER" id="PTHR43602:SF1">
    <property type="entry name" value="ENOYL-COA HYDRATASE DOMAIN-CONTAINING PROTEIN 3, MITOCHONDRIAL"/>
    <property type="match status" value="1"/>
</dbReference>
<dbReference type="GO" id="GO:0016836">
    <property type="term" value="F:hydro-lyase activity"/>
    <property type="evidence" value="ECO:0007669"/>
    <property type="project" value="TreeGrafter"/>
</dbReference>
<evidence type="ECO:0000256" key="4">
    <source>
        <dbReference type="ARBA" id="ARBA00023098"/>
    </source>
</evidence>
<comment type="caution">
    <text evidence="7">The sequence shown here is derived from an EMBL/GenBank/DDBJ whole genome shotgun (WGS) entry which is preliminary data.</text>
</comment>
<evidence type="ECO:0000256" key="6">
    <source>
        <dbReference type="ARBA" id="ARBA00040545"/>
    </source>
</evidence>
<dbReference type="Gene3D" id="3.90.226.10">
    <property type="entry name" value="2-enoyl-CoA Hydratase, Chain A, domain 1"/>
    <property type="match status" value="1"/>
</dbReference>
<name>A0A9X3Z8A8_9PROT</name>
<organism evidence="7 8">
    <name type="scientific">Govanella unica</name>
    <dbReference type="NCBI Taxonomy" id="2975056"/>
    <lineage>
        <taxon>Bacteria</taxon>
        <taxon>Pseudomonadati</taxon>
        <taxon>Pseudomonadota</taxon>
        <taxon>Alphaproteobacteria</taxon>
        <taxon>Emcibacterales</taxon>
        <taxon>Govanellaceae</taxon>
        <taxon>Govanella</taxon>
    </lineage>
</organism>
<evidence type="ECO:0000256" key="2">
    <source>
        <dbReference type="ARBA" id="ARBA00022832"/>
    </source>
</evidence>
<evidence type="ECO:0000313" key="8">
    <source>
        <dbReference type="Proteomes" id="UP001141619"/>
    </source>
</evidence>
<sequence>MTVNSGDSNAPVTVVRAGPVATVTLNRPERFNALSVEMIRALDETLGEIGDEPDIRVIVLAAAGKAFSAGHDLGEMVARPEVGFYRTLFAACTAMMRRLQHLPQPVIARVQGTATAAGCQLVAMCDLAVAAQSARFAVSGINFGLFCATPGVALARNVSRKKAMEMLLTGDFISADQALEYGLVNQVVADQDLDAAVAELAAKISAKPAISIRRGKRLFYDQAEQGIEAAYQLAEQVMADNMMDAEAQEGFRAFLEKRRPDWA</sequence>
<dbReference type="SUPFAM" id="SSF52096">
    <property type="entry name" value="ClpP/crotonase"/>
    <property type="match status" value="1"/>
</dbReference>
<keyword evidence="7" id="KW-0456">Lyase</keyword>
<dbReference type="RefSeq" id="WP_274944758.1">
    <property type="nucleotide sequence ID" value="NZ_JANWOI010000005.1"/>
</dbReference>
<dbReference type="InterPro" id="IPR029045">
    <property type="entry name" value="ClpP/crotonase-like_dom_sf"/>
</dbReference>
<keyword evidence="8" id="KW-1185">Reference proteome</keyword>
<comment type="similarity">
    <text evidence="1">Belongs to the enoyl-CoA hydratase/isomerase family.</text>
</comment>
<evidence type="ECO:0000256" key="1">
    <source>
        <dbReference type="ARBA" id="ARBA00005254"/>
    </source>
</evidence>
<keyword evidence="2" id="KW-0276">Fatty acid metabolism</keyword>
<proteinExistence type="inferred from homology"/>
<comment type="function">
    <text evidence="5">May play a role in fatty acid biosynthesis and insulin sensitivity.</text>
</comment>
<evidence type="ECO:0000313" key="7">
    <source>
        <dbReference type="EMBL" id="MDA5195047.1"/>
    </source>
</evidence>
<dbReference type="Proteomes" id="UP001141619">
    <property type="component" value="Unassembled WGS sequence"/>
</dbReference>
<accession>A0A9X3Z8A8</accession>
<dbReference type="Pfam" id="PF00378">
    <property type="entry name" value="ECH_1"/>
    <property type="match status" value="1"/>
</dbReference>
<dbReference type="InterPro" id="IPR001753">
    <property type="entry name" value="Enoyl-CoA_hydra/iso"/>
</dbReference>
<reference evidence="7" key="1">
    <citation type="submission" date="2022-08" db="EMBL/GenBank/DDBJ databases">
        <authorList>
            <person name="Vandamme P."/>
            <person name="Hettiarachchi A."/>
            <person name="Peeters C."/>
            <person name="Cnockaert M."/>
            <person name="Carlier A."/>
        </authorList>
    </citation>
    <scope>NUCLEOTIDE SEQUENCE</scope>
    <source>
        <strain evidence="7">LMG 31809</strain>
    </source>
</reference>
<dbReference type="InterPro" id="IPR052377">
    <property type="entry name" value="Mitochondrial_ECH-domain"/>
</dbReference>
<reference evidence="7" key="2">
    <citation type="journal article" date="2023" name="Syst. Appl. Microbiol.">
        <title>Govania unica gen. nov., sp. nov., a rare biosphere bacterium that represents a novel family in the class Alphaproteobacteria.</title>
        <authorList>
            <person name="Vandamme P."/>
            <person name="Peeters C."/>
            <person name="Hettiarachchi A."/>
            <person name="Cnockaert M."/>
            <person name="Carlier A."/>
        </authorList>
    </citation>
    <scope>NUCLEOTIDE SEQUENCE</scope>
    <source>
        <strain evidence="7">LMG 31809</strain>
    </source>
</reference>
<dbReference type="CDD" id="cd06558">
    <property type="entry name" value="crotonase-like"/>
    <property type="match status" value="1"/>
</dbReference>
<dbReference type="AlphaFoldDB" id="A0A9X3Z8A8"/>
<dbReference type="InterPro" id="IPR014748">
    <property type="entry name" value="Enoyl-CoA_hydra_C"/>
</dbReference>
<dbReference type="PANTHER" id="PTHR43602">
    <property type="match status" value="1"/>
</dbReference>